<dbReference type="InterPro" id="IPR036179">
    <property type="entry name" value="Ig-like_dom_sf"/>
</dbReference>
<dbReference type="InterPro" id="IPR019482">
    <property type="entry name" value="IL-12_beta_cen-dom"/>
</dbReference>
<dbReference type="GO" id="GO:0042102">
    <property type="term" value="P:positive regulation of T cell proliferation"/>
    <property type="evidence" value="ECO:0007669"/>
    <property type="project" value="UniProtKB-ARBA"/>
</dbReference>
<dbReference type="FunFam" id="2.60.40.10:FF:001008">
    <property type="entry name" value="Interleukin-12 subunit beta"/>
    <property type="match status" value="1"/>
</dbReference>
<dbReference type="Gene3D" id="2.60.40.10">
    <property type="entry name" value="Immunoglobulins"/>
    <property type="match status" value="3"/>
</dbReference>
<dbReference type="PANTHER" id="PTHR48485">
    <property type="entry name" value="INTERLEUKIN-12 SUBUNIT BETA-RELATED"/>
    <property type="match status" value="1"/>
</dbReference>
<keyword evidence="6 15" id="KW-0964">Secreted</keyword>
<protein>
    <recommendedName>
        <fullName evidence="4 15">Interleukin-12 subunit beta</fullName>
        <shortName evidence="15">IL-12B</shortName>
    </recommendedName>
    <alternativeName>
        <fullName evidence="12 15">Cytotoxic lymphocyte maturation factor 40 kDa subunit</fullName>
    </alternativeName>
    <alternativeName>
        <fullName evidence="11 15">IL-12 subunit p40</fullName>
    </alternativeName>
</protein>
<feature type="domain" description="Fibronectin type-III" evidence="16">
    <location>
        <begin position="265"/>
        <end position="353"/>
    </location>
</feature>
<dbReference type="InterPro" id="IPR003598">
    <property type="entry name" value="Ig_sub2"/>
</dbReference>
<evidence type="ECO:0000256" key="4">
    <source>
        <dbReference type="ARBA" id="ARBA00013416"/>
    </source>
</evidence>
<dbReference type="Proteomes" id="UP001488838">
    <property type="component" value="Unassembled WGS sequence"/>
</dbReference>
<dbReference type="InterPro" id="IPR036116">
    <property type="entry name" value="FN3_sf"/>
</dbReference>
<evidence type="ECO:0000256" key="15">
    <source>
        <dbReference type="RuleBase" id="RU281113"/>
    </source>
</evidence>
<dbReference type="PROSITE" id="PS01354">
    <property type="entry name" value="HEMATOPO_REC_L_F3"/>
    <property type="match status" value="1"/>
</dbReference>
<evidence type="ECO:0000313" key="18">
    <source>
        <dbReference type="Proteomes" id="UP001488838"/>
    </source>
</evidence>
<evidence type="ECO:0000259" key="16">
    <source>
        <dbReference type="PROSITE" id="PS50853"/>
    </source>
</evidence>
<comment type="caution">
    <text evidence="17">The sequence shown here is derived from an EMBL/GenBank/DDBJ whole genome shotgun (WGS) entry which is preliminary data.</text>
</comment>
<keyword evidence="7" id="KW-0732">Signal</keyword>
<dbReference type="SUPFAM" id="SSF49265">
    <property type="entry name" value="Fibronectin type III"/>
    <property type="match status" value="2"/>
</dbReference>
<comment type="function">
    <text evidence="13">Associates with IL23A to form the IL-23 interleukin, a heterodimeric cytokine which functions in innate and adaptive immunity. IL-23 may constitute with IL-17 an acute response to infection in peripheral tissues. IL-23 binds to a heterodimeric receptor complex composed of IL12RB1 and IL23R, activates the Jak-Stat signaling cascade, stimulates memory rather than naive T-cells and promotes production of pro-inflammatory cytokines. IL-23 induces autoimmune inflammation and thus may be responsible for autoimmune inflammatory diseases and may be important for tumorigenesis.</text>
</comment>
<dbReference type="EMBL" id="JBBHLL010000345">
    <property type="protein sequence ID" value="KAK7805264.1"/>
    <property type="molecule type" value="Genomic_DNA"/>
</dbReference>
<accession>A0AAW0HT36</accession>
<evidence type="ECO:0000256" key="12">
    <source>
        <dbReference type="ARBA" id="ARBA00032299"/>
    </source>
</evidence>
<dbReference type="GO" id="GO:0002827">
    <property type="term" value="P:positive regulation of T-helper 1 type immune response"/>
    <property type="evidence" value="ECO:0007669"/>
    <property type="project" value="UniProtKB-ARBA"/>
</dbReference>
<dbReference type="PRINTS" id="PR01928">
    <property type="entry name" value="INTRLEUKN12B"/>
</dbReference>
<dbReference type="AlphaFoldDB" id="A0AAW0HT36"/>
<dbReference type="GO" id="GO:0042164">
    <property type="term" value="F:interleukin-12 alpha subunit binding"/>
    <property type="evidence" value="ECO:0007669"/>
    <property type="project" value="UniProtKB-ARBA"/>
</dbReference>
<dbReference type="InterPro" id="IPR013783">
    <property type="entry name" value="Ig-like_fold"/>
</dbReference>
<dbReference type="InterPro" id="IPR003530">
    <property type="entry name" value="Hematopoietin_rcpt_L_F3_CS"/>
</dbReference>
<evidence type="ECO:0000256" key="10">
    <source>
        <dbReference type="ARBA" id="ARBA00023319"/>
    </source>
</evidence>
<keyword evidence="5 15" id="KW-0202">Cytokine</keyword>
<dbReference type="GO" id="GO:0002230">
    <property type="term" value="P:positive regulation of defense response to virus by host"/>
    <property type="evidence" value="ECO:0007669"/>
    <property type="project" value="UniProtKB-ARBA"/>
</dbReference>
<comment type="function">
    <text evidence="1 15">Cytokine that can act as a growth factor for activated T and NK cells, enhance the lytic activity of NK/lymphokine-activated killer cells, and stimulate the production of IFN-gamma by resting PBMC.</text>
</comment>
<evidence type="ECO:0000313" key="17">
    <source>
        <dbReference type="EMBL" id="KAK7805264.1"/>
    </source>
</evidence>
<dbReference type="GO" id="GO:0005788">
    <property type="term" value="C:endoplasmic reticulum lumen"/>
    <property type="evidence" value="ECO:0007669"/>
    <property type="project" value="UniProtKB-ARBA"/>
</dbReference>
<dbReference type="InterPro" id="IPR015528">
    <property type="entry name" value="IL-12_beta"/>
</dbReference>
<comment type="subunit">
    <text evidence="14">Heterodimer with IL12A; disulfide-linked. The heterodimer is known as interleukin IL-12. Heterodimer with IL23A; disulfide-linked. The heterodimer is known as interleukin IL-23. Also secreted as a monomer. Interacts with NBR1; this interaction promotes IL-12 secretion.</text>
</comment>
<dbReference type="GO" id="GO:0002708">
    <property type="term" value="P:positive regulation of lymphocyte mediated immunity"/>
    <property type="evidence" value="ECO:0007669"/>
    <property type="project" value="UniProtKB-ARBA"/>
</dbReference>
<keyword evidence="8" id="KW-1015">Disulfide bond</keyword>
<dbReference type="GO" id="GO:0050727">
    <property type="term" value="P:regulation of inflammatory response"/>
    <property type="evidence" value="ECO:0007669"/>
    <property type="project" value="UniProtKB-ARBA"/>
</dbReference>
<dbReference type="GO" id="GO:0042110">
    <property type="term" value="P:T cell activation"/>
    <property type="evidence" value="ECO:0007669"/>
    <property type="project" value="UniProtKB-ARBA"/>
</dbReference>
<dbReference type="GO" id="GO:0032729">
    <property type="term" value="P:positive regulation of type II interferon production"/>
    <property type="evidence" value="ECO:0007669"/>
    <property type="project" value="UniProtKB-ARBA"/>
</dbReference>
<dbReference type="PIRSF" id="PIRSF038007">
    <property type="entry name" value="IL_12_beta"/>
    <property type="match status" value="1"/>
</dbReference>
<gene>
    <name evidence="15" type="primary">IL12B</name>
    <name evidence="17" type="ORF">U0070_025011</name>
</gene>
<dbReference type="GO" id="GO:0070743">
    <property type="term" value="C:interleukin-23 complex"/>
    <property type="evidence" value="ECO:0007669"/>
    <property type="project" value="UniProtKB-ARBA"/>
</dbReference>
<dbReference type="PANTHER" id="PTHR48485:SF4">
    <property type="entry name" value="INTERLEUKIN-12 SUBUNIT BETA"/>
    <property type="match status" value="1"/>
</dbReference>
<comment type="similarity">
    <text evidence="3 15">Belongs to the IL-12B family.</text>
</comment>
<dbReference type="GO" id="GO:0005125">
    <property type="term" value="F:cytokine activity"/>
    <property type="evidence" value="ECO:0007669"/>
    <property type="project" value="UniProtKB-KW"/>
</dbReference>
<proteinExistence type="inferred from homology"/>
<name>A0AAW0HT36_MYOGA</name>
<dbReference type="FunFam" id="2.60.40.10:FF:000959">
    <property type="entry name" value="Interleukin-12 subunit beta"/>
    <property type="match status" value="1"/>
</dbReference>
<dbReference type="CDD" id="cd00063">
    <property type="entry name" value="FN3"/>
    <property type="match status" value="1"/>
</dbReference>
<dbReference type="SUPFAM" id="SSF48726">
    <property type="entry name" value="Immunoglobulin"/>
    <property type="match status" value="1"/>
</dbReference>
<dbReference type="Pfam" id="PF10420">
    <property type="entry name" value="IL12p40_C"/>
    <property type="match status" value="1"/>
</dbReference>
<dbReference type="GO" id="GO:0016020">
    <property type="term" value="C:membrane"/>
    <property type="evidence" value="ECO:0007669"/>
    <property type="project" value="InterPro"/>
</dbReference>
<dbReference type="GO" id="GO:0031904">
    <property type="term" value="C:endosome lumen"/>
    <property type="evidence" value="ECO:0007669"/>
    <property type="project" value="UniProtKB-ARBA"/>
</dbReference>
<dbReference type="GO" id="GO:0043514">
    <property type="term" value="C:interleukin-12 complex"/>
    <property type="evidence" value="ECO:0007669"/>
    <property type="project" value="UniProtKB-ARBA"/>
</dbReference>
<evidence type="ECO:0000256" key="9">
    <source>
        <dbReference type="ARBA" id="ARBA00023180"/>
    </source>
</evidence>
<dbReference type="InterPro" id="IPR003961">
    <property type="entry name" value="FN3_dom"/>
</dbReference>
<evidence type="ECO:0000256" key="3">
    <source>
        <dbReference type="ARBA" id="ARBA00006261"/>
    </source>
</evidence>
<comment type="subcellular location">
    <subcellularLocation>
        <location evidence="2 15">Secreted</location>
    </subcellularLocation>
</comment>
<dbReference type="PROSITE" id="PS50853">
    <property type="entry name" value="FN3"/>
    <property type="match status" value="1"/>
</dbReference>
<evidence type="ECO:0000256" key="13">
    <source>
        <dbReference type="ARBA" id="ARBA00033720"/>
    </source>
</evidence>
<keyword evidence="10 15" id="KW-0393">Immunoglobulin domain</keyword>
<reference evidence="17 18" key="1">
    <citation type="journal article" date="2023" name="bioRxiv">
        <title>Conserved and derived expression patterns and positive selection on dental genes reveal complex evolutionary context of ever-growing rodent molars.</title>
        <authorList>
            <person name="Calamari Z.T."/>
            <person name="Song A."/>
            <person name="Cohen E."/>
            <person name="Akter M."/>
            <person name="Roy R.D."/>
            <person name="Hallikas O."/>
            <person name="Christensen M.M."/>
            <person name="Li P."/>
            <person name="Marangoni P."/>
            <person name="Jernvall J."/>
            <person name="Klein O.D."/>
        </authorList>
    </citation>
    <scope>NUCLEOTIDE SEQUENCE [LARGE SCALE GENOMIC DNA]</scope>
    <source>
        <strain evidence="17">V071</strain>
    </source>
</reference>
<evidence type="ECO:0000256" key="7">
    <source>
        <dbReference type="ARBA" id="ARBA00022729"/>
    </source>
</evidence>
<sequence length="353" mass="40592">MKMVVVMMMKMTMDDDDEHFQRKLIIQMCHQRLTISWFAVVLLASPLMAIWELEKGVYVVEVDWSPDTPGERVVLTCDTPEEDGIIWTSDKKDDIVGSGKTLTIQVKEFLEAGQYTCHKGGKTLSHSRLLLHKKENGIWSTDILKDQKDPKNKTFLKCEAANYSGRFTCWWLTSISSDLKFNVKSSSSSSDSRAVTCGEASLSAEKGIVNQREYKKYSVACQEDVTCPTAEETVPIELVLEAQHKDKYENYSTGFFIRDIIKPDPPKNLQVKPLRNSQVEVSWEYPDSWSTPHSYFSLKFYVQLYHKRERKNDTVIDKTSTKLRCLKGAEIRVQAQDRYYNSSWSKWTSVPCS</sequence>
<evidence type="ECO:0000256" key="5">
    <source>
        <dbReference type="ARBA" id="ARBA00022514"/>
    </source>
</evidence>
<organism evidence="17 18">
    <name type="scientific">Myodes glareolus</name>
    <name type="common">Bank vole</name>
    <name type="synonym">Clethrionomys glareolus</name>
    <dbReference type="NCBI Taxonomy" id="447135"/>
    <lineage>
        <taxon>Eukaryota</taxon>
        <taxon>Metazoa</taxon>
        <taxon>Chordata</taxon>
        <taxon>Craniata</taxon>
        <taxon>Vertebrata</taxon>
        <taxon>Euteleostomi</taxon>
        <taxon>Mammalia</taxon>
        <taxon>Eutheria</taxon>
        <taxon>Euarchontoglires</taxon>
        <taxon>Glires</taxon>
        <taxon>Rodentia</taxon>
        <taxon>Myomorpha</taxon>
        <taxon>Muroidea</taxon>
        <taxon>Cricetidae</taxon>
        <taxon>Arvicolinae</taxon>
        <taxon>Myodes</taxon>
    </lineage>
</organism>
<dbReference type="GO" id="GO:0001912">
    <property type="term" value="P:positive regulation of leukocyte mediated cytotoxicity"/>
    <property type="evidence" value="ECO:0007669"/>
    <property type="project" value="UniProtKB-ARBA"/>
</dbReference>
<evidence type="ECO:0000256" key="8">
    <source>
        <dbReference type="ARBA" id="ARBA00023157"/>
    </source>
</evidence>
<evidence type="ECO:0000256" key="2">
    <source>
        <dbReference type="ARBA" id="ARBA00004613"/>
    </source>
</evidence>
<dbReference type="GO" id="GO:0004896">
    <property type="term" value="F:cytokine receptor activity"/>
    <property type="evidence" value="ECO:0007669"/>
    <property type="project" value="UniProtKB-UniRule"/>
</dbReference>
<dbReference type="SMART" id="SM00408">
    <property type="entry name" value="IGc2"/>
    <property type="match status" value="1"/>
</dbReference>
<evidence type="ECO:0000256" key="6">
    <source>
        <dbReference type="ARBA" id="ARBA00022525"/>
    </source>
</evidence>
<keyword evidence="18" id="KW-1185">Reference proteome</keyword>
<evidence type="ECO:0000256" key="14">
    <source>
        <dbReference type="ARBA" id="ARBA00034518"/>
    </source>
</evidence>
<evidence type="ECO:0000256" key="1">
    <source>
        <dbReference type="ARBA" id="ARBA00002947"/>
    </source>
</evidence>
<dbReference type="InterPro" id="IPR050676">
    <property type="entry name" value="IL-12"/>
</dbReference>
<keyword evidence="9 15" id="KW-0325">Glycoprotein</keyword>
<evidence type="ECO:0000256" key="11">
    <source>
        <dbReference type="ARBA" id="ARBA00029655"/>
    </source>
</evidence>